<evidence type="ECO:0000313" key="2">
    <source>
        <dbReference type="EMBL" id="ROW11893.1"/>
    </source>
</evidence>
<sequence length="725" mass="82376">MSDPPCLSLYRALDPVIHEIRLLTTFAIDDEDRVTCRLITVPLHDCPAYTALSYVWGKATDPVPIQVDCKDFQATASLASALRCIPRHWQSRYPSRALTELRVWADAVCINQHDLAERAQQVQLMDGIYSGAELVMCWMPDGIRQPLDPRPFSDDIQDDLLSIAFRTLELINRELRLVEQEAGGTLWDITLDDERLVNWLAKCPELSESIPDKYWPYWTNRNWKAVRHFSGLQYWQRVWIFQEVVLAQEALLICKSSCISLTETVDRVLRWFDLLELCDLETPGFISSGLWQSLISGSGLSGLKLTGHIDAWRRRRMQIHTLSWRLFYTAGSLSATNPKDHVYGLLGVTGIDIRADYSEQTSVAKVFHDVTAAWLRDYASKKEDLGSQAAVSGMKELWFLSLAGLRRGCSHVSCQHFSSWAPNFPHFHHNRSDYVMFTKVNADYGVFSEEERLKISHIQGSSLFVTGVIIDSVHETYPQVIKSSDIFGFISGLFWNNVYDFLALRPRRRLLRDLFELLCWGDLPNSVLNTRLHISDPGSFEYLASACAFVWVVLRGGFQYRTAIERLGLRSDTETGFWRSLRATFLDLEEGSEEDCGEESGSDLDNNSTSWLQDLVDSEATGQMPKEGTLADYCQRMVINIETGSLDDCSLFRTSRGLIGLASRKTIVRRDSVCVLKGYDSVASLRENGDHFLYVGDTKVQGMMEGQAVELLKEGVAEVRQFELR</sequence>
<dbReference type="EMBL" id="LKEB01000025">
    <property type="protein sequence ID" value="ROW11893.1"/>
    <property type="molecule type" value="Genomic_DNA"/>
</dbReference>
<accession>A0A423X802</accession>
<name>A0A423X802_9PEZI</name>
<dbReference type="Proteomes" id="UP000285146">
    <property type="component" value="Unassembled WGS sequence"/>
</dbReference>
<dbReference type="InterPro" id="IPR052895">
    <property type="entry name" value="HetReg/Transcr_Mod"/>
</dbReference>
<dbReference type="OrthoDB" id="2157530at2759"/>
<dbReference type="AlphaFoldDB" id="A0A423X802"/>
<dbReference type="Pfam" id="PF06985">
    <property type="entry name" value="HET"/>
    <property type="match status" value="1"/>
</dbReference>
<protein>
    <recommendedName>
        <fullName evidence="1">Heterokaryon incompatibility domain-containing protein</fullName>
    </recommendedName>
</protein>
<feature type="domain" description="Heterokaryon incompatibility" evidence="1">
    <location>
        <begin position="49"/>
        <end position="243"/>
    </location>
</feature>
<dbReference type="PANTHER" id="PTHR24148">
    <property type="entry name" value="ANKYRIN REPEAT DOMAIN-CONTAINING PROTEIN 39 HOMOLOG-RELATED"/>
    <property type="match status" value="1"/>
</dbReference>
<reference evidence="2 3" key="1">
    <citation type="submission" date="2015-09" db="EMBL/GenBank/DDBJ databases">
        <title>Host preference determinants of Valsa canker pathogens revealed by comparative genomics.</title>
        <authorList>
            <person name="Yin Z."/>
            <person name="Huang L."/>
        </authorList>
    </citation>
    <scope>NUCLEOTIDE SEQUENCE [LARGE SCALE GENOMIC DNA]</scope>
    <source>
        <strain evidence="2 3">SXYLt</strain>
    </source>
</reference>
<dbReference type="PANTHER" id="PTHR24148:SF73">
    <property type="entry name" value="HET DOMAIN PROTEIN (AFU_ORTHOLOGUE AFUA_8G01020)"/>
    <property type="match status" value="1"/>
</dbReference>
<gene>
    <name evidence="2" type="ORF">VPNG_05002</name>
</gene>
<organism evidence="2 3">
    <name type="scientific">Cytospora leucostoma</name>
    <dbReference type="NCBI Taxonomy" id="1230097"/>
    <lineage>
        <taxon>Eukaryota</taxon>
        <taxon>Fungi</taxon>
        <taxon>Dikarya</taxon>
        <taxon>Ascomycota</taxon>
        <taxon>Pezizomycotina</taxon>
        <taxon>Sordariomycetes</taxon>
        <taxon>Sordariomycetidae</taxon>
        <taxon>Diaporthales</taxon>
        <taxon>Cytosporaceae</taxon>
        <taxon>Cytospora</taxon>
    </lineage>
</organism>
<dbReference type="InterPro" id="IPR010730">
    <property type="entry name" value="HET"/>
</dbReference>
<comment type="caution">
    <text evidence="2">The sequence shown here is derived from an EMBL/GenBank/DDBJ whole genome shotgun (WGS) entry which is preliminary data.</text>
</comment>
<evidence type="ECO:0000259" key="1">
    <source>
        <dbReference type="Pfam" id="PF06985"/>
    </source>
</evidence>
<proteinExistence type="predicted"/>
<evidence type="ECO:0000313" key="3">
    <source>
        <dbReference type="Proteomes" id="UP000285146"/>
    </source>
</evidence>
<dbReference type="STRING" id="1230097.A0A423X802"/>
<keyword evidence="3" id="KW-1185">Reference proteome</keyword>
<dbReference type="InParanoid" id="A0A423X802"/>